<feature type="compositionally biased region" description="Polar residues" evidence="12">
    <location>
        <begin position="1444"/>
        <end position="1454"/>
    </location>
</feature>
<dbReference type="PROSITE" id="PS00022">
    <property type="entry name" value="EGF_1"/>
    <property type="match status" value="1"/>
</dbReference>
<reference evidence="16 17" key="1">
    <citation type="submission" date="2009-11" db="EMBL/GenBank/DDBJ databases">
        <title>Annotation of Allomyces macrogynus ATCC 38327.</title>
        <authorList>
            <consortium name="The Broad Institute Genome Sequencing Platform"/>
            <person name="Russ C."/>
            <person name="Cuomo C."/>
            <person name="Burger G."/>
            <person name="Gray M.W."/>
            <person name="Holland P.W.H."/>
            <person name="King N."/>
            <person name="Lang F.B.F."/>
            <person name="Roger A.J."/>
            <person name="Ruiz-Trillo I."/>
            <person name="Young S.K."/>
            <person name="Zeng Q."/>
            <person name="Gargeya S."/>
            <person name="Fitzgerald M."/>
            <person name="Haas B."/>
            <person name="Abouelleil A."/>
            <person name="Alvarado L."/>
            <person name="Arachchi H.M."/>
            <person name="Berlin A."/>
            <person name="Chapman S.B."/>
            <person name="Gearin G."/>
            <person name="Goldberg J."/>
            <person name="Griggs A."/>
            <person name="Gujja S."/>
            <person name="Hansen M."/>
            <person name="Heiman D."/>
            <person name="Howarth C."/>
            <person name="Larimer J."/>
            <person name="Lui A."/>
            <person name="MacDonald P.J.P."/>
            <person name="McCowen C."/>
            <person name="Montmayeur A."/>
            <person name="Murphy C."/>
            <person name="Neiman D."/>
            <person name="Pearson M."/>
            <person name="Priest M."/>
            <person name="Roberts A."/>
            <person name="Saif S."/>
            <person name="Shea T."/>
            <person name="Sisk P."/>
            <person name="Stolte C."/>
            <person name="Sykes S."/>
            <person name="Wortman J."/>
            <person name="Nusbaum C."/>
            <person name="Birren B."/>
        </authorList>
    </citation>
    <scope>NUCLEOTIDE SEQUENCE [LARGE SCALE GENOMIC DNA]</scope>
    <source>
        <strain evidence="16 17">ATCC 38327</strain>
    </source>
</reference>
<dbReference type="Gene3D" id="2.10.25.10">
    <property type="entry name" value="Laminin"/>
    <property type="match status" value="1"/>
</dbReference>
<dbReference type="InterPro" id="IPR017978">
    <property type="entry name" value="GPCR_3_C"/>
</dbReference>
<feature type="region of interest" description="Disordered" evidence="12">
    <location>
        <begin position="1294"/>
        <end position="1339"/>
    </location>
</feature>
<feature type="chain" id="PRO_5005547848" evidence="14">
    <location>
        <begin position="18"/>
        <end position="1616"/>
    </location>
</feature>
<dbReference type="InterPro" id="IPR000742">
    <property type="entry name" value="EGF"/>
</dbReference>
<evidence type="ECO:0000313" key="17">
    <source>
        <dbReference type="Proteomes" id="UP000054350"/>
    </source>
</evidence>
<feature type="compositionally biased region" description="Acidic residues" evidence="12">
    <location>
        <begin position="1583"/>
        <end position="1601"/>
    </location>
</feature>
<dbReference type="GO" id="GO:0004930">
    <property type="term" value="F:G protein-coupled receptor activity"/>
    <property type="evidence" value="ECO:0007669"/>
    <property type="project" value="InterPro"/>
</dbReference>
<keyword evidence="11" id="KW-0998">Cell outer membrane</keyword>
<feature type="transmembrane region" description="Helical" evidence="13">
    <location>
        <begin position="1065"/>
        <end position="1085"/>
    </location>
</feature>
<dbReference type="Pfam" id="PF00003">
    <property type="entry name" value="7tm_3"/>
    <property type="match status" value="1"/>
</dbReference>
<evidence type="ECO:0000256" key="12">
    <source>
        <dbReference type="SAM" id="MobiDB-lite"/>
    </source>
</evidence>
<dbReference type="Proteomes" id="UP000054350">
    <property type="component" value="Unassembled WGS sequence"/>
</dbReference>
<evidence type="ECO:0000256" key="1">
    <source>
        <dbReference type="ARBA" id="ARBA00004141"/>
    </source>
</evidence>
<feature type="domain" description="G-protein coupled receptors family 3 profile" evidence="15">
    <location>
        <begin position="1028"/>
        <end position="1292"/>
    </location>
</feature>
<feature type="transmembrane region" description="Helical" evidence="13">
    <location>
        <begin position="1218"/>
        <end position="1241"/>
    </location>
</feature>
<evidence type="ECO:0000256" key="14">
    <source>
        <dbReference type="SAM" id="SignalP"/>
    </source>
</evidence>
<protein>
    <submittedName>
        <fullName evidence="16">Polymorphic outer membrane protein</fullName>
    </submittedName>
</protein>
<evidence type="ECO:0000256" key="10">
    <source>
        <dbReference type="ARBA" id="ARBA00023180"/>
    </source>
</evidence>
<dbReference type="OrthoDB" id="2159603at2759"/>
<organism evidence="16 17">
    <name type="scientific">Allomyces macrogynus (strain ATCC 38327)</name>
    <name type="common">Allomyces javanicus var. macrogynus</name>
    <dbReference type="NCBI Taxonomy" id="578462"/>
    <lineage>
        <taxon>Eukaryota</taxon>
        <taxon>Fungi</taxon>
        <taxon>Fungi incertae sedis</taxon>
        <taxon>Blastocladiomycota</taxon>
        <taxon>Blastocladiomycetes</taxon>
        <taxon>Blastocladiales</taxon>
        <taxon>Blastocladiaceae</taxon>
        <taxon>Allomyces</taxon>
    </lineage>
</organism>
<feature type="signal peptide" evidence="14">
    <location>
        <begin position="1"/>
        <end position="17"/>
    </location>
</feature>
<dbReference type="InterPro" id="IPR000337">
    <property type="entry name" value="GPCR_3"/>
</dbReference>
<dbReference type="GO" id="GO:0016020">
    <property type="term" value="C:membrane"/>
    <property type="evidence" value="ECO:0007669"/>
    <property type="project" value="UniProtKB-SubCell"/>
</dbReference>
<evidence type="ECO:0000256" key="7">
    <source>
        <dbReference type="ARBA" id="ARBA00022729"/>
    </source>
</evidence>
<feature type="transmembrane region" description="Helical" evidence="13">
    <location>
        <begin position="1143"/>
        <end position="1163"/>
    </location>
</feature>
<keyword evidence="17" id="KW-1185">Reference proteome</keyword>
<evidence type="ECO:0000256" key="5">
    <source>
        <dbReference type="ARBA" id="ARBA00022525"/>
    </source>
</evidence>
<dbReference type="InterPro" id="IPR003368">
    <property type="entry name" value="POMP_repeat"/>
</dbReference>
<dbReference type="STRING" id="578462.A0A0L0S2F6"/>
<keyword evidence="8 13" id="KW-1133">Transmembrane helix</keyword>
<feature type="compositionally biased region" description="Low complexity" evidence="12">
    <location>
        <begin position="1300"/>
        <end position="1321"/>
    </location>
</feature>
<feature type="compositionally biased region" description="Polar residues" evidence="12">
    <location>
        <begin position="1607"/>
        <end position="1616"/>
    </location>
</feature>
<evidence type="ECO:0000256" key="13">
    <source>
        <dbReference type="SAM" id="Phobius"/>
    </source>
</evidence>
<evidence type="ECO:0000256" key="2">
    <source>
        <dbReference type="ARBA" id="ARBA00004196"/>
    </source>
</evidence>
<sequence>MLVALLAMCWMPMLAVAQQALALNLTLTVDPSLTSSPGQPSTTFAKLADAWSYVTTSAASVTGPVYAKVLLLNGTHYLTATNTTVMAPTSDRVTIEHYPVWWTPRLYAYSNGAMFTDARLATVQIRPDPAFVPSNANPWVVGRGNVSLSFTGVTLSAFRWTDDSVTSPWAVFDMRDTSQLSIIYSIVRDAGVANPVFAVTARGQSRVVVSSSFVAAEGPSVDLVARFNVEFSAQDTAALTISNTTFLYLGAWREAIIKSTGVAPTVLVSKSYLNMNYELPVFHAYGSVAVYDRVVFRGNTGVLASGTAGVGMVLYGASLQAYGCTFSYNNGAQTGTFVFANAYGYIADSEFIANEPSVIMVARAAGSTELTMVRSTISNYTSANRFFQISETARVTLDSCVIRDNQAAWIAGSYITSLLRVWNSTITGNQFGLSSFYITQNIHAEFIDNKFIKNYADNYFLVSDRNGTMYMRGNKFIDNTFGDNGGPVVTFGRNLTMVDTEFTRNAYSWLGAGNRLIQVQGSVTGTVVNIVRANFTDNNVGNAIIVNNLAAAVTVESSTFVRGGNALVTKSTVGSLRVDTSTFENNKPLADGSVVFAQGPAWITRSSFVNNVGADAGGAVVWVPQSKNQTLIVDQCAFTGNAAAQDGGAIYMNGGLVANTAILRNVFSKNLAKRGGAIYATDGTEPITGVASNTFIGNSALSGQGPDVASQPMTLQVASGPVGQGSKFVPPNAQTYSGDTIGAFSVVAIDAYAQSVATTVDETFLLQVVAVPVDANATSPSDVTLAGEVSKAILDGSTTFKDLQLMGPPGTYQVQVLSQNERYPASSFNLTDMVTLQPCTPPRIVTAVNGAPVCALPTCSQGCFAGQGTCVAPNVCQCLPDFDGLDCSMRAGYNDAISLLVRLSGNVTSLRRRAVDPVTAAAEAVAAQVKALLASTPAVTALGDPVIRRVTIVDRIANVSVSVRGPNQSFIEANVLESVVPAVSQQMGAASSWTIPAVSGTGSALTASWADVVYQPAPRFFLDYSHPGVLGALSVACILAVLTLFVMGVLTVYRSTPVVRASSYMFCMLICMGLLVGYAVVPLTAGQPTVATCTAQIWTLLLSVVLVLGNLITKTLRISFIFGARKRGRVGGLSDLAMARYSLALFTGQVILLVLWTTLSPPVPSLIEMPTYRYWTCGMRSGAPVFLGLLGAYNVSLIIAAVVLAIQTRGAQGAFRESTRIAVCVYTMVVVAGAAATVVMLPATPPGLSFGVKAGAIVIINGFITAQLFLDKVHIAIFRPDLNNMDALNHRATNAAKGVSRAGRGTSSSRSGSRRTGTSSRARQRVAAHYSKEQQQKHDSWWRRILGAASKTGTAAQANASVASASATGASSGNLTAGSMGNSIAALTQGGRRGGPGAAAAGNRRTVSIAGPAGASNNTISSQGNLLGSSGGRNRHGSNDPEDQSGTLPATSMSGPLPNGKVSAVPEANEEQLEEQVPALGPDPVRDVFQVRKGSRGFLRAQYRTMYVHLFPLTEHVVVSRSPQPVEADVIPLAHCRLRILPGNCLKLSIAHHQMWWLRTRHDDVFQQWAAWLTDLCTPREFFDEDEDDPDGEGFEDDEDWGGSASFGGSMQLGPS</sequence>
<dbReference type="VEuPathDB" id="FungiDB:AMAG_02508"/>
<evidence type="ECO:0000256" key="9">
    <source>
        <dbReference type="ARBA" id="ARBA00023136"/>
    </source>
</evidence>
<feature type="transmembrane region" description="Helical" evidence="13">
    <location>
        <begin position="1183"/>
        <end position="1206"/>
    </location>
</feature>
<evidence type="ECO:0000313" key="16">
    <source>
        <dbReference type="EMBL" id="KNE56728.1"/>
    </source>
</evidence>
<dbReference type="PROSITE" id="PS50259">
    <property type="entry name" value="G_PROTEIN_RECEP_F3_4"/>
    <property type="match status" value="1"/>
</dbReference>
<keyword evidence="7 14" id="KW-0732">Signal</keyword>
<proteinExistence type="predicted"/>
<feature type="compositionally biased region" description="Basic and acidic residues" evidence="12">
    <location>
        <begin position="1330"/>
        <end position="1339"/>
    </location>
</feature>
<evidence type="ECO:0000256" key="3">
    <source>
        <dbReference type="ARBA" id="ARBA00004442"/>
    </source>
</evidence>
<reference evidence="17" key="2">
    <citation type="submission" date="2009-11" db="EMBL/GenBank/DDBJ databases">
        <title>The Genome Sequence of Allomyces macrogynus strain ATCC 38327.</title>
        <authorList>
            <consortium name="The Broad Institute Genome Sequencing Platform"/>
            <person name="Russ C."/>
            <person name="Cuomo C."/>
            <person name="Shea T."/>
            <person name="Young S.K."/>
            <person name="Zeng Q."/>
            <person name="Koehrsen M."/>
            <person name="Haas B."/>
            <person name="Borodovsky M."/>
            <person name="Guigo R."/>
            <person name="Alvarado L."/>
            <person name="Berlin A."/>
            <person name="Borenstein D."/>
            <person name="Chen Z."/>
            <person name="Engels R."/>
            <person name="Freedman E."/>
            <person name="Gellesch M."/>
            <person name="Goldberg J."/>
            <person name="Griggs A."/>
            <person name="Gujja S."/>
            <person name="Heiman D."/>
            <person name="Hepburn T."/>
            <person name="Howarth C."/>
            <person name="Jen D."/>
            <person name="Larson L."/>
            <person name="Lewis B."/>
            <person name="Mehta T."/>
            <person name="Park D."/>
            <person name="Pearson M."/>
            <person name="Roberts A."/>
            <person name="Saif S."/>
            <person name="Shenoy N."/>
            <person name="Sisk P."/>
            <person name="Stolte C."/>
            <person name="Sykes S."/>
            <person name="Walk T."/>
            <person name="White J."/>
            <person name="Yandava C."/>
            <person name="Burger G."/>
            <person name="Gray M.W."/>
            <person name="Holland P.W.H."/>
            <person name="King N."/>
            <person name="Lang F.B.F."/>
            <person name="Roger A.J."/>
            <person name="Ruiz-Trillo I."/>
            <person name="Lander E."/>
            <person name="Nusbaum C."/>
        </authorList>
    </citation>
    <scope>NUCLEOTIDE SEQUENCE [LARGE SCALE GENOMIC DNA]</scope>
    <source>
        <strain evidence="17">ATCC 38327</strain>
    </source>
</reference>
<gene>
    <name evidence="16" type="ORF">AMAG_02508</name>
</gene>
<keyword evidence="10" id="KW-0325">Glycoprotein</keyword>
<feature type="transmembrane region" description="Helical" evidence="13">
    <location>
        <begin position="1029"/>
        <end position="1053"/>
    </location>
</feature>
<feature type="region of interest" description="Disordered" evidence="12">
    <location>
        <begin position="1583"/>
        <end position="1616"/>
    </location>
</feature>
<dbReference type="InterPro" id="IPR050726">
    <property type="entry name" value="mGluR"/>
</dbReference>
<keyword evidence="5" id="KW-0964">Secreted</keyword>
<dbReference type="GO" id="GO:0005576">
    <property type="term" value="C:extracellular region"/>
    <property type="evidence" value="ECO:0007669"/>
    <property type="project" value="UniProtKB-SubCell"/>
</dbReference>
<dbReference type="InterPro" id="IPR011050">
    <property type="entry name" value="Pectin_lyase_fold/virulence"/>
</dbReference>
<name>A0A0L0S2F6_ALLM3</name>
<dbReference type="EMBL" id="GG745330">
    <property type="protein sequence ID" value="KNE56728.1"/>
    <property type="molecule type" value="Genomic_DNA"/>
</dbReference>
<feature type="region of interest" description="Disordered" evidence="12">
    <location>
        <begin position="1409"/>
        <end position="1482"/>
    </location>
</feature>
<dbReference type="SUPFAM" id="SSF51126">
    <property type="entry name" value="Pectin lyase-like"/>
    <property type="match status" value="2"/>
</dbReference>
<evidence type="ECO:0000259" key="15">
    <source>
        <dbReference type="PROSITE" id="PS50259"/>
    </source>
</evidence>
<evidence type="ECO:0000256" key="11">
    <source>
        <dbReference type="ARBA" id="ARBA00023237"/>
    </source>
</evidence>
<keyword evidence="9 13" id="KW-0472">Membrane</keyword>
<dbReference type="PANTHER" id="PTHR24060">
    <property type="entry name" value="METABOTROPIC GLUTAMATE RECEPTOR"/>
    <property type="match status" value="1"/>
</dbReference>
<dbReference type="NCBIfam" id="TIGR01376">
    <property type="entry name" value="POMP_repeat"/>
    <property type="match status" value="1"/>
</dbReference>
<dbReference type="PRINTS" id="PR00248">
    <property type="entry name" value="GPCRMGR"/>
</dbReference>
<evidence type="ECO:0000256" key="4">
    <source>
        <dbReference type="ARBA" id="ARBA00004613"/>
    </source>
</evidence>
<evidence type="ECO:0000256" key="6">
    <source>
        <dbReference type="ARBA" id="ARBA00022692"/>
    </source>
</evidence>
<feature type="transmembrane region" description="Helical" evidence="13">
    <location>
        <begin position="1097"/>
        <end position="1122"/>
    </location>
</feature>
<keyword evidence="6 13" id="KW-0812">Transmembrane</keyword>
<evidence type="ECO:0000256" key="8">
    <source>
        <dbReference type="ARBA" id="ARBA00022989"/>
    </source>
</evidence>
<accession>A0A0L0S2F6</accession>
<dbReference type="eggNOG" id="KOG1056">
    <property type="taxonomic scope" value="Eukaryota"/>
</dbReference>
<comment type="subcellular location">
    <subcellularLocation>
        <location evidence="2">Cell envelope</location>
    </subcellularLocation>
    <subcellularLocation>
        <location evidence="3">Cell outer membrane</location>
    </subcellularLocation>
    <subcellularLocation>
        <location evidence="1">Membrane</location>
        <topology evidence="1">Multi-pass membrane protein</topology>
    </subcellularLocation>
    <subcellularLocation>
        <location evidence="4">Secreted</location>
    </subcellularLocation>
</comment>